<proteinExistence type="predicted"/>
<comment type="caution">
    <text evidence="1">The sequence shown here is derived from an EMBL/GenBank/DDBJ whole genome shotgun (WGS) entry which is preliminary data.</text>
</comment>
<dbReference type="InterPro" id="IPR010982">
    <property type="entry name" value="Lambda_DNA-bd_dom_sf"/>
</dbReference>
<name>A0A0I9S9N4_BACFG</name>
<dbReference type="Gene3D" id="1.10.260.40">
    <property type="entry name" value="lambda repressor-like DNA-binding domains"/>
    <property type="match status" value="1"/>
</dbReference>
<reference evidence="1" key="1">
    <citation type="book" date="2014" name="THE 24TH EUROPEAN CONGRESS OF CLINICAL MICROBIOLOGY AND INFECTIOUS DISEASES" publisher="ECCMID 2014" city="Barcelona, Spain">
        <title>Identification of resistance genes in three multidrug-resistant Bacteroides fragilis isolates by whole genome sequencing.</title>
        <editorList>
            <person name="Unknown"/>
            <person name="A."/>
        </editorList>
        <authorList>
            <person name="Sydenham T.V."/>
            <person name="Hasman H."/>
            <person name="Wang M."/>
            <person name="Soki J."/>
            <person name="Nagy E."/>
            <person name="Justesen U.S."/>
        </authorList>
    </citation>
    <scope>NUCLEOTIDE SEQUENCE</scope>
    <source>
        <strain evidence="1">DCMOUH0018B</strain>
    </source>
</reference>
<accession>A0A0I9S9N4</accession>
<reference evidence="1" key="2">
    <citation type="submission" date="2014-07" db="EMBL/GenBank/DDBJ databases">
        <title>Genetics and epidemiology of antimicrobial resistance in B. fragilis group.</title>
        <authorList>
            <person name="Sydenham T.V."/>
            <person name="Hasman H."/>
            <person name="Kemp M."/>
            <person name="Justesen U.S."/>
        </authorList>
    </citation>
    <scope>NUCLEOTIDE SEQUENCE [LARGE SCALE GENOMIC DNA]</scope>
    <source>
        <strain evidence="1">DCMOUH0018B</strain>
    </source>
</reference>
<protein>
    <submittedName>
        <fullName evidence="1">Uncharacterized protein</fullName>
    </submittedName>
</protein>
<dbReference type="GO" id="GO:0003677">
    <property type="term" value="F:DNA binding"/>
    <property type="evidence" value="ECO:0007669"/>
    <property type="project" value="InterPro"/>
</dbReference>
<sequence length="86" mass="10315">MNTVISKQIMERFYSALDAIIAMKKIRGVNTYCRLNNIDRRNFIAQRKDLERGWFQLSWLYPMVKEYGVSAKWLLTGFGRMFEEQK</sequence>
<organism evidence="1">
    <name type="scientific">Bacteroides fragilis</name>
    <dbReference type="NCBI Taxonomy" id="817"/>
    <lineage>
        <taxon>Bacteria</taxon>
        <taxon>Pseudomonadati</taxon>
        <taxon>Bacteroidota</taxon>
        <taxon>Bacteroidia</taxon>
        <taxon>Bacteroidales</taxon>
        <taxon>Bacteroidaceae</taxon>
        <taxon>Bacteroides</taxon>
    </lineage>
</organism>
<evidence type="ECO:0000313" key="1">
    <source>
        <dbReference type="EMBL" id="KFX74725.1"/>
    </source>
</evidence>
<dbReference type="PATRIC" id="fig|817.53.peg.2257"/>
<dbReference type="GeneID" id="93046129"/>
<dbReference type="RefSeq" id="WP_005655489.1">
    <property type="nucleotide sequence ID" value="NZ_JBEJQN010000067.1"/>
</dbReference>
<dbReference type="AlphaFoldDB" id="A0A0I9S9N4"/>
<dbReference type="EMBL" id="JMZZ02000108">
    <property type="protein sequence ID" value="KFX74725.1"/>
    <property type="molecule type" value="Genomic_DNA"/>
</dbReference>
<gene>
    <name evidence="1" type="ORF">EE52_0210905</name>
</gene>